<sequence>MRPNRSHQHRANHLVFEDVPDSDTSGASTPRHHSLHPRTPSPPLHAQRCKKQRVSNQVFIEDVPDHTPPKTLRVEHTYLTDTSRRHTIKDIQHLSLSPDGSSSSRPRFHSEPSAVHDDLTSQEYNMMMGDYMVYAEDVYCADQADVSSSESSDESEEEVLTRDKP</sequence>
<feature type="region of interest" description="Disordered" evidence="1">
    <location>
        <begin position="143"/>
        <end position="165"/>
    </location>
</feature>
<dbReference type="HOGENOM" id="CLU_1611840_0_0_1"/>
<feature type="region of interest" description="Disordered" evidence="1">
    <location>
        <begin position="1"/>
        <end position="52"/>
    </location>
</feature>
<organism evidence="2 3">
    <name type="scientific">Sphaerobolus stellatus (strain SS14)</name>
    <dbReference type="NCBI Taxonomy" id="990650"/>
    <lineage>
        <taxon>Eukaryota</taxon>
        <taxon>Fungi</taxon>
        <taxon>Dikarya</taxon>
        <taxon>Basidiomycota</taxon>
        <taxon>Agaricomycotina</taxon>
        <taxon>Agaricomycetes</taxon>
        <taxon>Phallomycetidae</taxon>
        <taxon>Geastrales</taxon>
        <taxon>Sphaerobolaceae</taxon>
        <taxon>Sphaerobolus</taxon>
    </lineage>
</organism>
<feature type="compositionally biased region" description="Basic and acidic residues" evidence="1">
    <location>
        <begin position="83"/>
        <end position="92"/>
    </location>
</feature>
<gene>
    <name evidence="2" type="ORF">M422DRAFT_270738</name>
</gene>
<keyword evidence="3" id="KW-1185">Reference proteome</keyword>
<feature type="compositionally biased region" description="Basic residues" evidence="1">
    <location>
        <begin position="1"/>
        <end position="12"/>
    </location>
</feature>
<reference evidence="2 3" key="1">
    <citation type="submission" date="2014-06" db="EMBL/GenBank/DDBJ databases">
        <title>Evolutionary Origins and Diversification of the Mycorrhizal Mutualists.</title>
        <authorList>
            <consortium name="DOE Joint Genome Institute"/>
            <consortium name="Mycorrhizal Genomics Consortium"/>
            <person name="Kohler A."/>
            <person name="Kuo A."/>
            <person name="Nagy L.G."/>
            <person name="Floudas D."/>
            <person name="Copeland A."/>
            <person name="Barry K.W."/>
            <person name="Cichocki N."/>
            <person name="Veneault-Fourrey C."/>
            <person name="LaButti K."/>
            <person name="Lindquist E.A."/>
            <person name="Lipzen A."/>
            <person name="Lundell T."/>
            <person name="Morin E."/>
            <person name="Murat C."/>
            <person name="Riley R."/>
            <person name="Ohm R."/>
            <person name="Sun H."/>
            <person name="Tunlid A."/>
            <person name="Henrissat B."/>
            <person name="Grigoriev I.V."/>
            <person name="Hibbett D.S."/>
            <person name="Martin F."/>
        </authorList>
    </citation>
    <scope>NUCLEOTIDE SEQUENCE [LARGE SCALE GENOMIC DNA]</scope>
    <source>
        <strain evidence="2 3">SS14</strain>
    </source>
</reference>
<dbReference type="EMBL" id="KN837317">
    <property type="protein sequence ID" value="KIJ28049.1"/>
    <property type="molecule type" value="Genomic_DNA"/>
</dbReference>
<dbReference type="AlphaFoldDB" id="A0A0C9U1U7"/>
<feature type="compositionally biased region" description="Low complexity" evidence="1">
    <location>
        <begin position="94"/>
        <end position="105"/>
    </location>
</feature>
<evidence type="ECO:0000256" key="1">
    <source>
        <dbReference type="SAM" id="MobiDB-lite"/>
    </source>
</evidence>
<evidence type="ECO:0000313" key="2">
    <source>
        <dbReference type="EMBL" id="KIJ28049.1"/>
    </source>
</evidence>
<feature type="compositionally biased region" description="Basic and acidic residues" evidence="1">
    <location>
        <begin position="108"/>
        <end position="119"/>
    </location>
</feature>
<protein>
    <submittedName>
        <fullName evidence="2">Uncharacterized protein</fullName>
    </submittedName>
</protein>
<dbReference type="Proteomes" id="UP000054279">
    <property type="component" value="Unassembled WGS sequence"/>
</dbReference>
<name>A0A0C9U1U7_SPHS4</name>
<evidence type="ECO:0000313" key="3">
    <source>
        <dbReference type="Proteomes" id="UP000054279"/>
    </source>
</evidence>
<accession>A0A0C9U1U7</accession>
<proteinExistence type="predicted"/>
<feature type="region of interest" description="Disordered" evidence="1">
    <location>
        <begin position="83"/>
        <end position="120"/>
    </location>
</feature>